<feature type="domain" description="HTH crp-type" evidence="5">
    <location>
        <begin position="180"/>
        <end position="252"/>
    </location>
</feature>
<comment type="caution">
    <text evidence="6">The sequence shown here is derived from an EMBL/GenBank/DDBJ whole genome shotgun (WGS) entry which is preliminary data.</text>
</comment>
<name>A0A5J5GF34_9RHOB</name>
<evidence type="ECO:0000256" key="2">
    <source>
        <dbReference type="ARBA" id="ARBA00023125"/>
    </source>
</evidence>
<dbReference type="InterPro" id="IPR036390">
    <property type="entry name" value="WH_DNA-bd_sf"/>
</dbReference>
<dbReference type="SUPFAM" id="SSF51206">
    <property type="entry name" value="cAMP-binding domain-like"/>
    <property type="match status" value="1"/>
</dbReference>
<dbReference type="Gene3D" id="2.60.120.10">
    <property type="entry name" value="Jelly Rolls"/>
    <property type="match status" value="1"/>
</dbReference>
<dbReference type="SMART" id="SM00419">
    <property type="entry name" value="HTH_CRP"/>
    <property type="match status" value="1"/>
</dbReference>
<dbReference type="EMBL" id="VYQE01000004">
    <property type="protein sequence ID" value="KAA9006711.1"/>
    <property type="molecule type" value="Genomic_DNA"/>
</dbReference>
<evidence type="ECO:0000313" key="6">
    <source>
        <dbReference type="EMBL" id="KAA9006711.1"/>
    </source>
</evidence>
<keyword evidence="3" id="KW-0804">Transcription</keyword>
<dbReference type="PANTHER" id="PTHR24567:SF26">
    <property type="entry name" value="REGULATORY PROTEIN YEIL"/>
    <property type="match status" value="1"/>
</dbReference>
<sequence length="312" mass="35145">MSMVACLQNKWGMRRRRLHRLGAIMIHTIHSAKFAADNCATCEGHTQGLCGLLDELLTPRVRSEAKRVHYEPGDELALQGEPSERIGILSSGLVKIVMITEDGEHHLLQLLRPGQIVGDPSRSENAFSWEAATRAEVCWINRETFAAIAREHPQLCKACLTVLGDQLEEHRLWVAAMRGRNAIQRIAFWLVQQVPDCQDGRPAVLRITLPRRDLASLLDMTGETLCRGLRHLSDRGAIHLHTSDRVEIRDLVRLRLFARCEADRVCEVLSSQDLSRIPRRRFAVSQTLEALEPRPAELPRSMTAVNAGRARS</sequence>
<dbReference type="InterPro" id="IPR000595">
    <property type="entry name" value="cNMP-bd_dom"/>
</dbReference>
<dbReference type="PROSITE" id="PS51063">
    <property type="entry name" value="HTH_CRP_2"/>
    <property type="match status" value="1"/>
</dbReference>
<dbReference type="CDD" id="cd00038">
    <property type="entry name" value="CAP_ED"/>
    <property type="match status" value="1"/>
</dbReference>
<dbReference type="AlphaFoldDB" id="A0A5J5GF34"/>
<dbReference type="InterPro" id="IPR014710">
    <property type="entry name" value="RmlC-like_jellyroll"/>
</dbReference>
<feature type="domain" description="Cyclic nucleotide-binding" evidence="4">
    <location>
        <begin position="49"/>
        <end position="119"/>
    </location>
</feature>
<dbReference type="InterPro" id="IPR018490">
    <property type="entry name" value="cNMP-bd_dom_sf"/>
</dbReference>
<dbReference type="PANTHER" id="PTHR24567">
    <property type="entry name" value="CRP FAMILY TRANSCRIPTIONAL REGULATORY PROTEIN"/>
    <property type="match status" value="1"/>
</dbReference>
<dbReference type="GO" id="GO:0003677">
    <property type="term" value="F:DNA binding"/>
    <property type="evidence" value="ECO:0007669"/>
    <property type="project" value="UniProtKB-KW"/>
</dbReference>
<evidence type="ECO:0000259" key="5">
    <source>
        <dbReference type="PROSITE" id="PS51063"/>
    </source>
</evidence>
<dbReference type="Proteomes" id="UP000326554">
    <property type="component" value="Unassembled WGS sequence"/>
</dbReference>
<dbReference type="GO" id="GO:0005829">
    <property type="term" value="C:cytosol"/>
    <property type="evidence" value="ECO:0007669"/>
    <property type="project" value="TreeGrafter"/>
</dbReference>
<accession>A0A5J5GF34</accession>
<dbReference type="GO" id="GO:0003700">
    <property type="term" value="F:DNA-binding transcription factor activity"/>
    <property type="evidence" value="ECO:0007669"/>
    <property type="project" value="TreeGrafter"/>
</dbReference>
<dbReference type="SUPFAM" id="SSF46785">
    <property type="entry name" value="Winged helix' DNA-binding domain"/>
    <property type="match status" value="1"/>
</dbReference>
<dbReference type="Pfam" id="PF13545">
    <property type="entry name" value="HTH_Crp_2"/>
    <property type="match status" value="1"/>
</dbReference>
<keyword evidence="7" id="KW-1185">Reference proteome</keyword>
<protein>
    <submittedName>
        <fullName evidence="6">Crp/Fnr family transcriptional regulator</fullName>
    </submittedName>
</protein>
<dbReference type="InterPro" id="IPR012318">
    <property type="entry name" value="HTH_CRP"/>
</dbReference>
<dbReference type="PROSITE" id="PS50042">
    <property type="entry name" value="CNMP_BINDING_3"/>
    <property type="match status" value="1"/>
</dbReference>
<proteinExistence type="predicted"/>
<evidence type="ECO:0000313" key="7">
    <source>
        <dbReference type="Proteomes" id="UP000326554"/>
    </source>
</evidence>
<evidence type="ECO:0000259" key="4">
    <source>
        <dbReference type="PROSITE" id="PS50042"/>
    </source>
</evidence>
<dbReference type="SMART" id="SM00100">
    <property type="entry name" value="cNMP"/>
    <property type="match status" value="1"/>
</dbReference>
<evidence type="ECO:0000256" key="3">
    <source>
        <dbReference type="ARBA" id="ARBA00023163"/>
    </source>
</evidence>
<organism evidence="6 7">
    <name type="scientific">Histidinibacterium aquaticum</name>
    <dbReference type="NCBI Taxonomy" id="2613962"/>
    <lineage>
        <taxon>Bacteria</taxon>
        <taxon>Pseudomonadati</taxon>
        <taxon>Pseudomonadota</taxon>
        <taxon>Alphaproteobacteria</taxon>
        <taxon>Rhodobacterales</taxon>
        <taxon>Paracoccaceae</taxon>
        <taxon>Histidinibacterium</taxon>
    </lineage>
</organism>
<dbReference type="InterPro" id="IPR050397">
    <property type="entry name" value="Env_Response_Regulators"/>
</dbReference>
<keyword evidence="1" id="KW-0805">Transcription regulation</keyword>
<gene>
    <name evidence="6" type="ORF">F3S47_13075</name>
</gene>
<keyword evidence="2" id="KW-0238">DNA-binding</keyword>
<evidence type="ECO:0000256" key="1">
    <source>
        <dbReference type="ARBA" id="ARBA00023015"/>
    </source>
</evidence>
<reference evidence="6 7" key="1">
    <citation type="submission" date="2019-09" db="EMBL/GenBank/DDBJ databases">
        <authorList>
            <person name="Park J.-S."/>
            <person name="Choi H.-J."/>
        </authorList>
    </citation>
    <scope>NUCLEOTIDE SEQUENCE [LARGE SCALE GENOMIC DNA]</scope>
    <source>
        <strain evidence="6 7">176SS1-4</strain>
    </source>
</reference>
<dbReference type="Pfam" id="PF00027">
    <property type="entry name" value="cNMP_binding"/>
    <property type="match status" value="1"/>
</dbReference>